<accession>A0ABV8YIB5</accession>
<comment type="caution">
    <text evidence="1">The sequence shown here is derived from an EMBL/GenBank/DDBJ whole genome shotgun (WGS) entry which is preliminary data.</text>
</comment>
<dbReference type="EMBL" id="JBHSFG010000011">
    <property type="protein sequence ID" value="MFC4463970.1"/>
    <property type="molecule type" value="Genomic_DNA"/>
</dbReference>
<sequence>MLDEPSLLEAPKGPIQRAVSQVVVPSTWPASAALLRPSGIEENRVLQWSIMKSRENIPCPFTTYQMADVVNSLQKSIIIWRQTVPRVLLNMLVAFVRLRFSIPV</sequence>
<evidence type="ECO:0000313" key="2">
    <source>
        <dbReference type="Proteomes" id="UP001596012"/>
    </source>
</evidence>
<dbReference type="RefSeq" id="WP_386338436.1">
    <property type="nucleotide sequence ID" value="NZ_JBHSFG010000011.1"/>
</dbReference>
<protein>
    <submittedName>
        <fullName evidence="1">Uncharacterized protein</fullName>
    </submittedName>
</protein>
<reference evidence="2" key="1">
    <citation type="journal article" date="2019" name="Int. J. Syst. Evol. Microbiol.">
        <title>The Global Catalogue of Microorganisms (GCM) 10K type strain sequencing project: providing services to taxonomists for standard genome sequencing and annotation.</title>
        <authorList>
            <consortium name="The Broad Institute Genomics Platform"/>
            <consortium name="The Broad Institute Genome Sequencing Center for Infectious Disease"/>
            <person name="Wu L."/>
            <person name="Ma J."/>
        </authorList>
    </citation>
    <scope>NUCLEOTIDE SEQUENCE [LARGE SCALE GENOMIC DNA]</scope>
    <source>
        <strain evidence="2">DT43</strain>
    </source>
</reference>
<keyword evidence="2" id="KW-1185">Reference proteome</keyword>
<name>A0ABV8YIB5_9ACTN</name>
<organism evidence="1 2">
    <name type="scientific">Streptomyces xiangluensis</name>
    <dbReference type="NCBI Taxonomy" id="2665720"/>
    <lineage>
        <taxon>Bacteria</taxon>
        <taxon>Bacillati</taxon>
        <taxon>Actinomycetota</taxon>
        <taxon>Actinomycetes</taxon>
        <taxon>Kitasatosporales</taxon>
        <taxon>Streptomycetaceae</taxon>
        <taxon>Streptomyces</taxon>
    </lineage>
</organism>
<evidence type="ECO:0000313" key="1">
    <source>
        <dbReference type="EMBL" id="MFC4463970.1"/>
    </source>
</evidence>
<proteinExistence type="predicted"/>
<gene>
    <name evidence="1" type="ORF">ACFPH6_05230</name>
</gene>
<dbReference type="Proteomes" id="UP001596012">
    <property type="component" value="Unassembled WGS sequence"/>
</dbReference>